<sequence length="41" mass="4638">MRWSDDFNLEIEIPKLKSTRDNAIHLLSSPDAARAAFLHSA</sequence>
<protein>
    <submittedName>
        <fullName evidence="1">Propionate catabolism operon regulatory PrpR domain protein</fullName>
    </submittedName>
</protein>
<dbReference type="AlphaFoldDB" id="A0AAW9CL80"/>
<organism evidence="1 2">
    <name type="scientific">Burkholderia thailandensis</name>
    <dbReference type="NCBI Taxonomy" id="57975"/>
    <lineage>
        <taxon>Bacteria</taxon>
        <taxon>Pseudomonadati</taxon>
        <taxon>Pseudomonadota</taxon>
        <taxon>Betaproteobacteria</taxon>
        <taxon>Burkholderiales</taxon>
        <taxon>Burkholderiaceae</taxon>
        <taxon>Burkholderia</taxon>
        <taxon>pseudomallei group</taxon>
    </lineage>
</organism>
<evidence type="ECO:0000313" key="1">
    <source>
        <dbReference type="EMBL" id="MDW9251369.1"/>
    </source>
</evidence>
<dbReference type="Proteomes" id="UP001272137">
    <property type="component" value="Unassembled WGS sequence"/>
</dbReference>
<comment type="caution">
    <text evidence="1">The sequence shown here is derived from an EMBL/GenBank/DDBJ whole genome shotgun (WGS) entry which is preliminary data.</text>
</comment>
<reference evidence="1" key="1">
    <citation type="submission" date="2018-08" db="EMBL/GenBank/DDBJ databases">
        <title>Identification of Burkholderia cepacia strains that express a Burkholderia pseudomallei-like capsular polysaccharide.</title>
        <authorList>
            <person name="Burtnick M.N."/>
            <person name="Vongsouvath M."/>
            <person name="Newton P."/>
            <person name="Wuthiekanun V."/>
            <person name="Limmathurotsakul D."/>
            <person name="Brett P.J."/>
            <person name="Chantratita N."/>
            <person name="Dance D.A."/>
        </authorList>
    </citation>
    <scope>NUCLEOTIDE SEQUENCE</scope>
    <source>
        <strain evidence="1">SBXCC001</strain>
    </source>
</reference>
<evidence type="ECO:0000313" key="2">
    <source>
        <dbReference type="Proteomes" id="UP001272137"/>
    </source>
</evidence>
<accession>A0AAW9CL80</accession>
<dbReference type="EMBL" id="QXCT01000001">
    <property type="protein sequence ID" value="MDW9251369.1"/>
    <property type="molecule type" value="Genomic_DNA"/>
</dbReference>
<name>A0AAW9CL80_BURTH</name>
<gene>
    <name evidence="1" type="ORF">C7S16_5383</name>
</gene>
<proteinExistence type="predicted"/>